<accession>A0ABW4XVZ2</accession>
<keyword evidence="2" id="KW-0472">Membrane</keyword>
<dbReference type="Pfam" id="PF05170">
    <property type="entry name" value="AsmA"/>
    <property type="match status" value="2"/>
</dbReference>
<evidence type="ECO:0000313" key="4">
    <source>
        <dbReference type="EMBL" id="MFD2098074.1"/>
    </source>
</evidence>
<organism evidence="4 5">
    <name type="scientific">Corallincola platygyrae</name>
    <dbReference type="NCBI Taxonomy" id="1193278"/>
    <lineage>
        <taxon>Bacteria</taxon>
        <taxon>Pseudomonadati</taxon>
        <taxon>Pseudomonadota</taxon>
        <taxon>Gammaproteobacteria</taxon>
        <taxon>Alteromonadales</taxon>
        <taxon>Psychromonadaceae</taxon>
        <taxon>Corallincola</taxon>
    </lineage>
</organism>
<comment type="caution">
    <text evidence="4">The sequence shown here is derived from an EMBL/GenBank/DDBJ whole genome shotgun (WGS) entry which is preliminary data.</text>
</comment>
<keyword evidence="5" id="KW-1185">Reference proteome</keyword>
<dbReference type="EMBL" id="JBHUHT010000031">
    <property type="protein sequence ID" value="MFD2098074.1"/>
    <property type="molecule type" value="Genomic_DNA"/>
</dbReference>
<dbReference type="InterPro" id="IPR052894">
    <property type="entry name" value="AsmA-related"/>
</dbReference>
<gene>
    <name evidence="4" type="ORF">ACFSJ3_19020</name>
</gene>
<feature type="transmembrane region" description="Helical" evidence="2">
    <location>
        <begin position="7"/>
        <end position="26"/>
    </location>
</feature>
<name>A0ABW4XVZ2_9GAMM</name>
<dbReference type="Proteomes" id="UP001597380">
    <property type="component" value="Unassembled WGS sequence"/>
</dbReference>
<dbReference type="InterPro" id="IPR007844">
    <property type="entry name" value="AsmA"/>
</dbReference>
<feature type="domain" description="AsmA" evidence="3">
    <location>
        <begin position="1"/>
        <end position="147"/>
    </location>
</feature>
<evidence type="ECO:0000256" key="1">
    <source>
        <dbReference type="SAM" id="MobiDB-lite"/>
    </source>
</evidence>
<keyword evidence="2" id="KW-1133">Transmembrane helix</keyword>
<feature type="domain" description="AsmA" evidence="3">
    <location>
        <begin position="222"/>
        <end position="513"/>
    </location>
</feature>
<feature type="region of interest" description="Disordered" evidence="1">
    <location>
        <begin position="313"/>
        <end position="336"/>
    </location>
</feature>
<proteinExistence type="predicted"/>
<dbReference type="PANTHER" id="PTHR30441:SF4">
    <property type="entry name" value="PROTEIN ASMA"/>
    <property type="match status" value="1"/>
</dbReference>
<evidence type="ECO:0000256" key="2">
    <source>
        <dbReference type="SAM" id="Phobius"/>
    </source>
</evidence>
<dbReference type="RefSeq" id="WP_345342391.1">
    <property type="nucleotide sequence ID" value="NZ_BAABLI010000034.1"/>
</dbReference>
<protein>
    <submittedName>
        <fullName evidence="4">AsmA family protein</fullName>
    </submittedName>
</protein>
<evidence type="ECO:0000259" key="3">
    <source>
        <dbReference type="Pfam" id="PF05170"/>
    </source>
</evidence>
<sequence>MGKLLKGLAIVVGVLIAIIVVVLMIFDPNKYKPEITTQVEQHTGRTLRIEGDIGLQLFPSIGFAVDGVSLSNAAGFPEQPMLQVESVSVAVDLMPLLSGQIVIDEVALSGATLRIQTKDGVTNLDDLASESEPEVDKPEEPQAPAAEKSLLPNGFYLGGVSLSDLSLVSEDLTANTRQQVVVEQCFLGPVAAGMKGRLDCQIDLSTPELTAALGLTGELTIPEQQNQISISSLELNLEAEGEALPKGKAKLEISTNLNYLLEDKLASLKPLTIDLDGQRLDGSLSVAHHSVPVVRFELASDLIDVDALLPPQQEGQAEHADEEGAPAGPAEEPNLQGLKGLDVSGTLAVKLLKASGLEVQDLSLAVKISEGQASVAPLLAKFYGGDIALSAHVNGNPYPASYELSSQVRDVEALPLVKALAEKELISGKASVSMRVKGVGLTPDAVKAKAQGRGNFEFKDGAVNGINVPHLIRSTYATLTGSEAEQNAPQKTDFTSLTGSFNIKDGSVTNPDLLMMSPLLRLNGKGNVNLLKEDMDYRLLVALVASLEGQGGKGTDDLTDVEIPLHISGAMTAPDISLDLESAMSQKLKGDLEGKLDEKLKENEKLKSLKDKLGDFL</sequence>
<reference evidence="5" key="1">
    <citation type="journal article" date="2019" name="Int. J. Syst. Evol. Microbiol.">
        <title>The Global Catalogue of Microorganisms (GCM) 10K type strain sequencing project: providing services to taxonomists for standard genome sequencing and annotation.</title>
        <authorList>
            <consortium name="The Broad Institute Genomics Platform"/>
            <consortium name="The Broad Institute Genome Sequencing Center for Infectious Disease"/>
            <person name="Wu L."/>
            <person name="Ma J."/>
        </authorList>
    </citation>
    <scope>NUCLEOTIDE SEQUENCE [LARGE SCALE GENOMIC DNA]</scope>
    <source>
        <strain evidence="5">CGMCC 1.10992</strain>
    </source>
</reference>
<dbReference type="PANTHER" id="PTHR30441">
    <property type="entry name" value="DUF748 DOMAIN-CONTAINING PROTEIN"/>
    <property type="match status" value="1"/>
</dbReference>
<evidence type="ECO:0000313" key="5">
    <source>
        <dbReference type="Proteomes" id="UP001597380"/>
    </source>
</evidence>
<keyword evidence="2" id="KW-0812">Transmembrane</keyword>